<proteinExistence type="predicted"/>
<dbReference type="EMBL" id="AP025591">
    <property type="protein sequence ID" value="BDG01291.1"/>
    <property type="molecule type" value="Genomic_DNA"/>
</dbReference>
<accession>A0ABM7WP96</accession>
<reference evidence="2" key="1">
    <citation type="journal article" date="2022" name="Int. J. Syst. Evol. Microbiol.">
        <title>Anaeromyxobacter oryzae sp. nov., Anaeromyxobacter diazotrophicus sp. nov. and Anaeromyxobacter paludicola sp. nov., isolated from paddy soils.</title>
        <authorList>
            <person name="Itoh H."/>
            <person name="Xu Z."/>
            <person name="Mise K."/>
            <person name="Masuda Y."/>
            <person name="Ushijima N."/>
            <person name="Hayakawa C."/>
            <person name="Shiratori Y."/>
            <person name="Senoo K."/>
        </authorList>
    </citation>
    <scope>NUCLEOTIDE SEQUENCE [LARGE SCALE GENOMIC DNA]</scope>
    <source>
        <strain evidence="2">Red232</strain>
    </source>
</reference>
<dbReference type="Proteomes" id="UP001162891">
    <property type="component" value="Chromosome"/>
</dbReference>
<organism evidence="1 2">
    <name type="scientific">Anaeromyxobacter oryzae</name>
    <dbReference type="NCBI Taxonomy" id="2918170"/>
    <lineage>
        <taxon>Bacteria</taxon>
        <taxon>Pseudomonadati</taxon>
        <taxon>Myxococcota</taxon>
        <taxon>Myxococcia</taxon>
        <taxon>Myxococcales</taxon>
        <taxon>Cystobacterineae</taxon>
        <taxon>Anaeromyxobacteraceae</taxon>
        <taxon>Anaeromyxobacter</taxon>
    </lineage>
</organism>
<protein>
    <recommendedName>
        <fullName evidence="3">Prolyl 4-hydroxylase alpha subunit Fe(2+) 2OG dioxygenase domain-containing protein</fullName>
    </recommendedName>
</protein>
<evidence type="ECO:0000313" key="2">
    <source>
        <dbReference type="Proteomes" id="UP001162891"/>
    </source>
</evidence>
<keyword evidence="2" id="KW-1185">Reference proteome</keyword>
<dbReference type="RefSeq" id="WP_248357694.1">
    <property type="nucleotide sequence ID" value="NZ_AP025591.1"/>
</dbReference>
<evidence type="ECO:0008006" key="3">
    <source>
        <dbReference type="Google" id="ProtNLM"/>
    </source>
</evidence>
<name>A0ABM7WP96_9BACT</name>
<evidence type="ECO:0000313" key="1">
    <source>
        <dbReference type="EMBL" id="BDG01291.1"/>
    </source>
</evidence>
<sequence>MAVLDGALPVPLHARLAGAVRALGSENLRRTYRTTFWFDLGEPAALPEAAALAIRARLPALCRRGIAGVEWWLSRMRTSDVQVDFHQDRDEALFGRTGVLAHPSCSSVLFLNRCRGGLLAVTDAPASDANPARAPDDLDRLDLVRPRPNRLAVFPGDATHGVLDANGEIPHGRLRPATPLRLAVVMNWWARRPEGVPAFPAAGRYEALRLRAGDASKVSAPAAGRGSARRR</sequence>
<gene>
    <name evidence="1" type="ORF">AMOR_02870</name>
</gene>